<protein>
    <recommendedName>
        <fullName evidence="3">UspA domain-containing protein</fullName>
    </recommendedName>
</protein>
<proteinExistence type="predicted"/>
<reference evidence="2" key="1">
    <citation type="journal article" date="2019" name="Int. J. Syst. Evol. Microbiol.">
        <title>The Global Catalogue of Microorganisms (GCM) 10K type strain sequencing project: providing services to taxonomists for standard genome sequencing and annotation.</title>
        <authorList>
            <consortium name="The Broad Institute Genomics Platform"/>
            <consortium name="The Broad Institute Genome Sequencing Center for Infectious Disease"/>
            <person name="Wu L."/>
            <person name="Ma J."/>
        </authorList>
    </citation>
    <scope>NUCLEOTIDE SEQUENCE [LARGE SCALE GENOMIC DNA]</scope>
    <source>
        <strain evidence="2">CGMCC 4.7241</strain>
    </source>
</reference>
<dbReference type="EMBL" id="JBHRZH010000010">
    <property type="protein sequence ID" value="MFC3761849.1"/>
    <property type="molecule type" value="Genomic_DNA"/>
</dbReference>
<accession>A0ABV7YBZ4</accession>
<organism evidence="1 2">
    <name type="scientific">Tenggerimyces flavus</name>
    <dbReference type="NCBI Taxonomy" id="1708749"/>
    <lineage>
        <taxon>Bacteria</taxon>
        <taxon>Bacillati</taxon>
        <taxon>Actinomycetota</taxon>
        <taxon>Actinomycetes</taxon>
        <taxon>Propionibacteriales</taxon>
        <taxon>Nocardioidaceae</taxon>
        <taxon>Tenggerimyces</taxon>
    </lineage>
</organism>
<name>A0ABV7YBZ4_9ACTN</name>
<dbReference type="Proteomes" id="UP001595699">
    <property type="component" value="Unassembled WGS sequence"/>
</dbReference>
<keyword evidence="2" id="KW-1185">Reference proteome</keyword>
<comment type="caution">
    <text evidence="1">The sequence shown here is derived from an EMBL/GenBank/DDBJ whole genome shotgun (WGS) entry which is preliminary data.</text>
</comment>
<gene>
    <name evidence="1" type="ORF">ACFOUW_13475</name>
</gene>
<dbReference type="RefSeq" id="WP_307782413.1">
    <property type="nucleotide sequence ID" value="NZ_JAFBCM010000001.1"/>
</dbReference>
<evidence type="ECO:0008006" key="3">
    <source>
        <dbReference type="Google" id="ProtNLM"/>
    </source>
</evidence>
<evidence type="ECO:0000313" key="1">
    <source>
        <dbReference type="EMBL" id="MFC3761849.1"/>
    </source>
</evidence>
<sequence>MVAITGGPEGETVIRRAARIAARGAGAELLAVHVTRSNGLTGASPRTSAALTTTSSVTMSLTRFWTSRVESTPPNSCWAAAGDVYGDSASVVVSRRS</sequence>
<evidence type="ECO:0000313" key="2">
    <source>
        <dbReference type="Proteomes" id="UP001595699"/>
    </source>
</evidence>